<feature type="transmembrane region" description="Helical" evidence="1">
    <location>
        <begin position="148"/>
        <end position="166"/>
    </location>
</feature>
<reference evidence="2 3" key="1">
    <citation type="submission" date="2024-02" db="EMBL/GenBank/DDBJ databases">
        <title>Discinaceae phylogenomics.</title>
        <authorList>
            <person name="Dirks A.C."/>
            <person name="James T.Y."/>
        </authorList>
    </citation>
    <scope>NUCLEOTIDE SEQUENCE [LARGE SCALE GENOMIC DNA]</scope>
    <source>
        <strain evidence="2 3">ACD0624</strain>
    </source>
</reference>
<evidence type="ECO:0000313" key="2">
    <source>
        <dbReference type="EMBL" id="KAL0640046.1"/>
    </source>
</evidence>
<keyword evidence="3" id="KW-1185">Reference proteome</keyword>
<dbReference type="EMBL" id="JBBBZM010000006">
    <property type="protein sequence ID" value="KAL0640046.1"/>
    <property type="molecule type" value="Genomic_DNA"/>
</dbReference>
<comment type="caution">
    <text evidence="2">The sequence shown here is derived from an EMBL/GenBank/DDBJ whole genome shotgun (WGS) entry which is preliminary data.</text>
</comment>
<organism evidence="2 3">
    <name type="scientific">Discina gigas</name>
    <dbReference type="NCBI Taxonomy" id="1032678"/>
    <lineage>
        <taxon>Eukaryota</taxon>
        <taxon>Fungi</taxon>
        <taxon>Dikarya</taxon>
        <taxon>Ascomycota</taxon>
        <taxon>Pezizomycotina</taxon>
        <taxon>Pezizomycetes</taxon>
        <taxon>Pezizales</taxon>
        <taxon>Discinaceae</taxon>
        <taxon>Discina</taxon>
    </lineage>
</organism>
<feature type="transmembrane region" description="Helical" evidence="1">
    <location>
        <begin position="87"/>
        <end position="111"/>
    </location>
</feature>
<gene>
    <name evidence="2" type="ORF">Q9L58_000874</name>
</gene>
<feature type="transmembrane region" description="Helical" evidence="1">
    <location>
        <begin position="48"/>
        <end position="67"/>
    </location>
</feature>
<protein>
    <submittedName>
        <fullName evidence="2">Uncharacterized protein</fullName>
    </submittedName>
</protein>
<proteinExistence type="predicted"/>
<name>A0ABR3GWU6_9PEZI</name>
<keyword evidence="1" id="KW-0812">Transmembrane</keyword>
<keyword evidence="1" id="KW-0472">Membrane</keyword>
<sequence>MATIMASPAVPGKSKSTICLLCLSPLARKTNSSPRVPRFRRLPAFTPLNIYFGMTSLISAASSYAYLSSPEQSLVKLGGAPSPSAVILVQVIASGEALVAYLCLEGLFSQIPESRRTIVRAVGVYNLFHMGAFWWGHHKHVRNPKGTGVLAFGLLAGTLTSLWYGIF</sequence>
<keyword evidence="1" id="KW-1133">Transmembrane helix</keyword>
<evidence type="ECO:0000313" key="3">
    <source>
        <dbReference type="Proteomes" id="UP001447188"/>
    </source>
</evidence>
<accession>A0ABR3GWU6</accession>
<feature type="transmembrane region" description="Helical" evidence="1">
    <location>
        <begin position="117"/>
        <end position="136"/>
    </location>
</feature>
<evidence type="ECO:0000256" key="1">
    <source>
        <dbReference type="SAM" id="Phobius"/>
    </source>
</evidence>
<dbReference type="Proteomes" id="UP001447188">
    <property type="component" value="Unassembled WGS sequence"/>
</dbReference>